<evidence type="ECO:0000313" key="4">
    <source>
        <dbReference type="Proteomes" id="UP000255233"/>
    </source>
</evidence>
<keyword evidence="3" id="KW-0031">Aminopeptidase</keyword>
<evidence type="ECO:0000259" key="2">
    <source>
        <dbReference type="Pfam" id="PF04389"/>
    </source>
</evidence>
<proteinExistence type="predicted"/>
<dbReference type="EMBL" id="UGVL01000001">
    <property type="protein sequence ID" value="SUE34806.1"/>
    <property type="molecule type" value="Genomic_DNA"/>
</dbReference>
<evidence type="ECO:0000313" key="3">
    <source>
        <dbReference type="EMBL" id="SUE34806.1"/>
    </source>
</evidence>
<dbReference type="EC" id="3.4.11.24" evidence="3"/>
<keyword evidence="3" id="KW-0645">Protease</keyword>
<dbReference type="Pfam" id="PF04389">
    <property type="entry name" value="Peptidase_M28"/>
    <property type="match status" value="1"/>
</dbReference>
<dbReference type="PANTHER" id="PTHR12147:SF26">
    <property type="entry name" value="PEPTIDASE M28 DOMAIN-CONTAINING PROTEIN"/>
    <property type="match status" value="1"/>
</dbReference>
<keyword evidence="3" id="KW-0378">Hydrolase</keyword>
<evidence type="ECO:0000256" key="1">
    <source>
        <dbReference type="SAM" id="SignalP"/>
    </source>
</evidence>
<feature type="domain" description="Peptidase M28" evidence="2">
    <location>
        <begin position="107"/>
        <end position="307"/>
    </location>
</feature>
<dbReference type="Proteomes" id="UP000255233">
    <property type="component" value="Unassembled WGS sequence"/>
</dbReference>
<gene>
    <name evidence="3" type="ORF">NCTC11190_02040</name>
</gene>
<protein>
    <submittedName>
        <fullName evidence="3">Aminopeptidase S</fullName>
        <ecNumber evidence="3">3.4.11.24</ecNumber>
    </submittedName>
</protein>
<dbReference type="GO" id="GO:0004177">
    <property type="term" value="F:aminopeptidase activity"/>
    <property type="evidence" value="ECO:0007669"/>
    <property type="project" value="UniProtKB-KW"/>
</dbReference>
<dbReference type="InterPro" id="IPR045175">
    <property type="entry name" value="M28_fam"/>
</dbReference>
<dbReference type="InterPro" id="IPR007484">
    <property type="entry name" value="Peptidase_M28"/>
</dbReference>
<dbReference type="GO" id="GO:0008235">
    <property type="term" value="F:metalloexopeptidase activity"/>
    <property type="evidence" value="ECO:0007669"/>
    <property type="project" value="InterPro"/>
</dbReference>
<dbReference type="OrthoDB" id="9764939at2"/>
<sequence length="314" mass="35090">MTRPTVFFSRRILCLLAATVAFAGTAWAAEPRMPGKAFRRGFDAITRQNAEASLRFLASDAMRGRLAGSQEGQITAQYIISELEQAGYAGQIAEQRFTGRKGEKLRNVLAILPGRDTTRRLVVGAHFDHEGTKNGAVFHGADDNASGTAVLLELARAAKAAGVRPAHTLVLAFWDGEERGLLGSRHYVSELGCDTASVICYINFDMVGRNTDENRPALFRYFYTESEPRFREWFDRSVAAGRLQHLEADYRPCDRTIGGSDNMSFARAGIPIVWYHTDGHPDYNKPTDTADRINYPKLLDIARSAWYLIWRMAY</sequence>
<dbReference type="Gene3D" id="3.40.630.10">
    <property type="entry name" value="Zn peptidases"/>
    <property type="match status" value="1"/>
</dbReference>
<keyword evidence="4" id="KW-1185">Reference proteome</keyword>
<dbReference type="STRING" id="880526.GCA_000427365_01778"/>
<name>A0A379MTR8_9BACT</name>
<feature type="signal peptide" evidence="1">
    <location>
        <begin position="1"/>
        <end position="28"/>
    </location>
</feature>
<keyword evidence="1" id="KW-0732">Signal</keyword>
<dbReference type="RefSeq" id="WP_084135250.1">
    <property type="nucleotide sequence ID" value="NZ_UGVL01000001.1"/>
</dbReference>
<dbReference type="GO" id="GO:0006508">
    <property type="term" value="P:proteolysis"/>
    <property type="evidence" value="ECO:0007669"/>
    <property type="project" value="InterPro"/>
</dbReference>
<dbReference type="AlphaFoldDB" id="A0A379MTR8"/>
<feature type="chain" id="PRO_5017053387" evidence="1">
    <location>
        <begin position="29"/>
        <end position="314"/>
    </location>
</feature>
<organism evidence="3 4">
    <name type="scientific">Rikenella microfusus</name>
    <dbReference type="NCBI Taxonomy" id="28139"/>
    <lineage>
        <taxon>Bacteria</taxon>
        <taxon>Pseudomonadati</taxon>
        <taxon>Bacteroidota</taxon>
        <taxon>Bacteroidia</taxon>
        <taxon>Bacteroidales</taxon>
        <taxon>Rikenellaceae</taxon>
        <taxon>Rikenella</taxon>
    </lineage>
</organism>
<dbReference type="SUPFAM" id="SSF53187">
    <property type="entry name" value="Zn-dependent exopeptidases"/>
    <property type="match status" value="1"/>
</dbReference>
<accession>A0A379MTR8</accession>
<reference evidence="3 4" key="1">
    <citation type="submission" date="2018-06" db="EMBL/GenBank/DDBJ databases">
        <authorList>
            <consortium name="Pathogen Informatics"/>
            <person name="Doyle S."/>
        </authorList>
    </citation>
    <scope>NUCLEOTIDE SEQUENCE [LARGE SCALE GENOMIC DNA]</scope>
    <source>
        <strain evidence="3 4">NCTC11190</strain>
    </source>
</reference>
<dbReference type="PANTHER" id="PTHR12147">
    <property type="entry name" value="METALLOPEPTIDASE M28 FAMILY MEMBER"/>
    <property type="match status" value="1"/>
</dbReference>